<organism evidence="3 4">
    <name type="scientific">Didymodactylos carnosus</name>
    <dbReference type="NCBI Taxonomy" id="1234261"/>
    <lineage>
        <taxon>Eukaryota</taxon>
        <taxon>Metazoa</taxon>
        <taxon>Spiralia</taxon>
        <taxon>Gnathifera</taxon>
        <taxon>Rotifera</taxon>
        <taxon>Eurotatoria</taxon>
        <taxon>Bdelloidea</taxon>
        <taxon>Philodinida</taxon>
        <taxon>Philodinidae</taxon>
        <taxon>Didymodactylos</taxon>
    </lineage>
</organism>
<feature type="non-terminal residue" evidence="3">
    <location>
        <position position="146"/>
    </location>
</feature>
<reference evidence="3" key="1">
    <citation type="submission" date="2021-02" db="EMBL/GenBank/DDBJ databases">
        <authorList>
            <person name="Nowell W R."/>
        </authorList>
    </citation>
    <scope>NUCLEOTIDE SEQUENCE</scope>
</reference>
<feature type="region of interest" description="Disordered" evidence="1">
    <location>
        <begin position="1"/>
        <end position="62"/>
    </location>
</feature>
<feature type="compositionally biased region" description="Acidic residues" evidence="1">
    <location>
        <begin position="21"/>
        <end position="49"/>
    </location>
</feature>
<dbReference type="InterPro" id="IPR029526">
    <property type="entry name" value="PGBD"/>
</dbReference>
<evidence type="ECO:0000313" key="3">
    <source>
        <dbReference type="EMBL" id="CAF4344501.1"/>
    </source>
</evidence>
<proteinExistence type="predicted"/>
<evidence type="ECO:0000256" key="1">
    <source>
        <dbReference type="SAM" id="MobiDB-lite"/>
    </source>
</evidence>
<dbReference type="EMBL" id="CAJOBA010063350">
    <property type="protein sequence ID" value="CAF4344501.1"/>
    <property type="molecule type" value="Genomic_DNA"/>
</dbReference>
<protein>
    <recommendedName>
        <fullName evidence="2">PiggyBac transposable element-derived protein domain-containing protein</fullName>
    </recommendedName>
</protein>
<dbReference type="AlphaFoldDB" id="A0A8S2UHT8"/>
<dbReference type="Pfam" id="PF13843">
    <property type="entry name" value="DDE_Tnp_1_7"/>
    <property type="match status" value="1"/>
</dbReference>
<gene>
    <name evidence="3" type="ORF">TMI583_LOCUS40751</name>
</gene>
<accession>A0A8S2UHT8</accession>
<feature type="region of interest" description="Disordered" evidence="1">
    <location>
        <begin position="112"/>
        <end position="146"/>
    </location>
</feature>
<comment type="caution">
    <text evidence="3">The sequence shown here is derived from an EMBL/GenBank/DDBJ whole genome shotgun (WGS) entry which is preliminary data.</text>
</comment>
<name>A0A8S2UHT8_9BILA</name>
<sequence length="146" mass="16966">MARKNSSHEKEISEILADSNSDYDTEIYTDSDDSTADSDDSLSDSDEKAEEPPRKKKRREFLNWKPERFTPKSFYFNNGNAGIPSDLQLGNDPIDYFELFFDQKIMEYMAEETNRYQQQNSSSSSTTTSHQAQWYRGSRGSKEKQE</sequence>
<dbReference type="Proteomes" id="UP000682733">
    <property type="component" value="Unassembled WGS sequence"/>
</dbReference>
<feature type="compositionally biased region" description="Basic and acidic residues" evidence="1">
    <location>
        <begin position="1"/>
        <end position="13"/>
    </location>
</feature>
<feature type="domain" description="PiggyBac transposable element-derived protein" evidence="2">
    <location>
        <begin position="92"/>
        <end position="127"/>
    </location>
</feature>
<evidence type="ECO:0000259" key="2">
    <source>
        <dbReference type="Pfam" id="PF13843"/>
    </source>
</evidence>
<evidence type="ECO:0000313" key="4">
    <source>
        <dbReference type="Proteomes" id="UP000682733"/>
    </source>
</evidence>